<dbReference type="Proteomes" id="UP000054166">
    <property type="component" value="Unassembled WGS sequence"/>
</dbReference>
<proteinExistence type="predicted"/>
<keyword evidence="2" id="KW-1185">Reference proteome</keyword>
<dbReference type="InParanoid" id="A0A0C3FBB4"/>
<reference evidence="1 2" key="1">
    <citation type="submission" date="2014-04" db="EMBL/GenBank/DDBJ databases">
        <authorList>
            <consortium name="DOE Joint Genome Institute"/>
            <person name="Kuo A."/>
            <person name="Tarkka M."/>
            <person name="Buscot F."/>
            <person name="Kohler A."/>
            <person name="Nagy L.G."/>
            <person name="Floudas D."/>
            <person name="Copeland A."/>
            <person name="Barry K.W."/>
            <person name="Cichocki N."/>
            <person name="Veneault-Fourrey C."/>
            <person name="LaButti K."/>
            <person name="Lindquist E.A."/>
            <person name="Lipzen A."/>
            <person name="Lundell T."/>
            <person name="Morin E."/>
            <person name="Murat C."/>
            <person name="Sun H."/>
            <person name="Tunlid A."/>
            <person name="Henrissat B."/>
            <person name="Grigoriev I.V."/>
            <person name="Hibbett D.S."/>
            <person name="Martin F."/>
            <person name="Nordberg H.P."/>
            <person name="Cantor M.N."/>
            <person name="Hua S.X."/>
        </authorList>
    </citation>
    <scope>NUCLEOTIDE SEQUENCE [LARGE SCALE GENOMIC DNA]</scope>
    <source>
        <strain evidence="1 2">F 1598</strain>
    </source>
</reference>
<sequence length="113" mass="13354">MPITTPRRTVLFANASANARRRFGDWRRLSALYRSMAAGMKGRDDHSGLPLHNFPVTSYQLVIVRILQYRQRLWLCRFVEWNFIRPSRHGPIDTVHSHRPHHLGHCPLTFWKP</sequence>
<protein>
    <submittedName>
        <fullName evidence="1">Uncharacterized protein</fullName>
    </submittedName>
</protein>
<reference evidence="2" key="2">
    <citation type="submission" date="2015-01" db="EMBL/GenBank/DDBJ databases">
        <title>Evolutionary Origins and Diversification of the Mycorrhizal Mutualists.</title>
        <authorList>
            <consortium name="DOE Joint Genome Institute"/>
            <consortium name="Mycorrhizal Genomics Consortium"/>
            <person name="Kohler A."/>
            <person name="Kuo A."/>
            <person name="Nagy L.G."/>
            <person name="Floudas D."/>
            <person name="Copeland A."/>
            <person name="Barry K.W."/>
            <person name="Cichocki N."/>
            <person name="Veneault-Fourrey C."/>
            <person name="LaButti K."/>
            <person name="Lindquist E.A."/>
            <person name="Lipzen A."/>
            <person name="Lundell T."/>
            <person name="Morin E."/>
            <person name="Murat C."/>
            <person name="Riley R."/>
            <person name="Ohm R."/>
            <person name="Sun H."/>
            <person name="Tunlid A."/>
            <person name="Henrissat B."/>
            <person name="Grigoriev I.V."/>
            <person name="Hibbett D.S."/>
            <person name="Martin F."/>
        </authorList>
    </citation>
    <scope>NUCLEOTIDE SEQUENCE [LARGE SCALE GENOMIC DNA]</scope>
    <source>
        <strain evidence="2">F 1598</strain>
    </source>
</reference>
<name>A0A0C3FBB4_PILCF</name>
<dbReference type="HOGENOM" id="CLU_2134477_0_0_1"/>
<dbReference type="AlphaFoldDB" id="A0A0C3FBB4"/>
<dbReference type="EMBL" id="KN833028">
    <property type="protein sequence ID" value="KIM77124.1"/>
    <property type="molecule type" value="Genomic_DNA"/>
</dbReference>
<organism evidence="1 2">
    <name type="scientific">Piloderma croceum (strain F 1598)</name>
    <dbReference type="NCBI Taxonomy" id="765440"/>
    <lineage>
        <taxon>Eukaryota</taxon>
        <taxon>Fungi</taxon>
        <taxon>Dikarya</taxon>
        <taxon>Basidiomycota</taxon>
        <taxon>Agaricomycotina</taxon>
        <taxon>Agaricomycetes</taxon>
        <taxon>Agaricomycetidae</taxon>
        <taxon>Atheliales</taxon>
        <taxon>Atheliaceae</taxon>
        <taxon>Piloderma</taxon>
    </lineage>
</organism>
<accession>A0A0C3FBB4</accession>
<gene>
    <name evidence="1" type="ORF">PILCRDRAFT_627798</name>
</gene>
<evidence type="ECO:0000313" key="1">
    <source>
        <dbReference type="EMBL" id="KIM77124.1"/>
    </source>
</evidence>
<evidence type="ECO:0000313" key="2">
    <source>
        <dbReference type="Proteomes" id="UP000054166"/>
    </source>
</evidence>